<dbReference type="FunFam" id="3.40.50.300:FF:003001">
    <property type="entry name" value="Adenylate kinase isoenzyme 6"/>
    <property type="match status" value="1"/>
</dbReference>
<reference evidence="10" key="2">
    <citation type="submission" date="2025-08" db="UniProtKB">
        <authorList>
            <consortium name="Ensembl"/>
        </authorList>
    </citation>
    <scope>IDENTIFICATION</scope>
</reference>
<evidence type="ECO:0000256" key="1">
    <source>
        <dbReference type="ARBA" id="ARBA00022490"/>
    </source>
</evidence>
<gene>
    <name evidence="9 10" type="primary">AK6</name>
    <name evidence="9" type="synonym">CINAP</name>
</gene>
<feature type="region of interest" description="NMPbind" evidence="9">
    <location>
        <begin position="52"/>
        <end position="75"/>
    </location>
</feature>
<evidence type="ECO:0000256" key="3">
    <source>
        <dbReference type="ARBA" id="ARBA00022552"/>
    </source>
</evidence>
<dbReference type="InterPro" id="IPR020618">
    <property type="entry name" value="Adenyl_kinase_AK6"/>
</dbReference>
<evidence type="ECO:0000313" key="11">
    <source>
        <dbReference type="Proteomes" id="UP000472272"/>
    </source>
</evidence>
<dbReference type="Ensembl" id="ENSPMRT00000017985.1">
    <property type="protein sequence ID" value="ENSPMRP00000016877.1"/>
    <property type="gene ID" value="ENSPMRG00000011213.1"/>
</dbReference>
<dbReference type="GO" id="GO:0006364">
    <property type="term" value="P:rRNA processing"/>
    <property type="evidence" value="ECO:0007669"/>
    <property type="project" value="UniProtKB-KW"/>
</dbReference>
<evidence type="ECO:0000256" key="6">
    <source>
        <dbReference type="ARBA" id="ARBA00022777"/>
    </source>
</evidence>
<keyword evidence="7 9" id="KW-0067">ATP-binding</keyword>
<dbReference type="OrthoDB" id="10251185at2759"/>
<reference evidence="10 11" key="1">
    <citation type="journal article" date="2019" name="Proc. Natl. Acad. Sci. U.S.A.">
        <title>Regulatory changes in pterin and carotenoid genes underlie balanced color polymorphisms in the wall lizard.</title>
        <authorList>
            <person name="Andrade P."/>
            <person name="Pinho C."/>
            <person name="Perez I de Lanuza G."/>
            <person name="Afonso S."/>
            <person name="Brejcha J."/>
            <person name="Rubin C.J."/>
            <person name="Wallerman O."/>
            <person name="Pereira P."/>
            <person name="Sabatino S.J."/>
            <person name="Bellati A."/>
            <person name="Pellitteri-Rosa D."/>
            <person name="Bosakova Z."/>
            <person name="Bunikis I."/>
            <person name="Carretero M.A."/>
            <person name="Feiner N."/>
            <person name="Marsik P."/>
            <person name="Pauperio F."/>
            <person name="Salvi D."/>
            <person name="Soler L."/>
            <person name="While G.M."/>
            <person name="Uller T."/>
            <person name="Font E."/>
            <person name="Andersson L."/>
            <person name="Carneiro M."/>
        </authorList>
    </citation>
    <scope>NUCLEOTIDE SEQUENCE</scope>
</reference>
<dbReference type="GO" id="GO:0005524">
    <property type="term" value="F:ATP binding"/>
    <property type="evidence" value="ECO:0007669"/>
    <property type="project" value="UniProtKB-KW"/>
</dbReference>
<comment type="subcellular location">
    <subcellularLocation>
        <location evidence="9">Cytoplasm</location>
    </subcellularLocation>
    <subcellularLocation>
        <location evidence="9">Nucleus</location>
        <location evidence="9">Nucleoplasm</location>
    </subcellularLocation>
    <subcellularLocation>
        <location evidence="9">Nucleus</location>
        <location evidence="9">Cajal body</location>
    </subcellularLocation>
    <text evidence="9">Displays widespread diffuse nucleoplasmic distribution but not detected in nucleoli. Detected in Cajal bodies but not in all cells.</text>
</comment>
<organism evidence="10 11">
    <name type="scientific">Podarcis muralis</name>
    <name type="common">Wall lizard</name>
    <name type="synonym">Lacerta muralis</name>
    <dbReference type="NCBI Taxonomy" id="64176"/>
    <lineage>
        <taxon>Eukaryota</taxon>
        <taxon>Metazoa</taxon>
        <taxon>Chordata</taxon>
        <taxon>Craniata</taxon>
        <taxon>Vertebrata</taxon>
        <taxon>Euteleostomi</taxon>
        <taxon>Lepidosauria</taxon>
        <taxon>Squamata</taxon>
        <taxon>Bifurcata</taxon>
        <taxon>Unidentata</taxon>
        <taxon>Episquamata</taxon>
        <taxon>Laterata</taxon>
        <taxon>Lacertibaenia</taxon>
        <taxon>Lacertidae</taxon>
        <taxon>Podarcis</taxon>
    </lineage>
</organism>
<dbReference type="GO" id="GO:0005813">
    <property type="term" value="C:centrosome"/>
    <property type="evidence" value="ECO:0007669"/>
    <property type="project" value="Ensembl"/>
</dbReference>
<dbReference type="GeneTree" id="ENSGT00390000015930"/>
<proteinExistence type="inferred from homology"/>
<feature type="region of interest" description="LID" evidence="9">
    <location>
        <begin position="127"/>
        <end position="137"/>
    </location>
</feature>
<dbReference type="Gene3D" id="3.40.50.300">
    <property type="entry name" value="P-loop containing nucleotide triphosphate hydrolases"/>
    <property type="match status" value="1"/>
</dbReference>
<keyword evidence="6 9" id="KW-0418">Kinase</keyword>
<evidence type="ECO:0000256" key="5">
    <source>
        <dbReference type="ARBA" id="ARBA00022741"/>
    </source>
</evidence>
<feature type="binding site" evidence="9">
    <location>
        <position position="32"/>
    </location>
    <ligand>
        <name>ATP</name>
        <dbReference type="ChEBI" id="CHEBI:30616"/>
    </ligand>
</feature>
<dbReference type="GO" id="GO:0015030">
    <property type="term" value="C:Cajal body"/>
    <property type="evidence" value="ECO:0007669"/>
    <property type="project" value="UniProtKB-SubCell"/>
</dbReference>
<evidence type="ECO:0000256" key="4">
    <source>
        <dbReference type="ARBA" id="ARBA00022679"/>
    </source>
</evidence>
<dbReference type="GO" id="GO:0004017">
    <property type="term" value="F:AMP kinase activity"/>
    <property type="evidence" value="ECO:0007669"/>
    <property type="project" value="UniProtKB-UniRule"/>
</dbReference>
<dbReference type="GO" id="GO:0042274">
    <property type="term" value="P:ribosomal small subunit biogenesis"/>
    <property type="evidence" value="ECO:0007669"/>
    <property type="project" value="UniProtKB-UniRule"/>
</dbReference>
<comment type="function">
    <text evidence="9">Broad-specificity nucleoside monophosphate (NMP) kinase that catalyzes the reversible transfer of the terminal phosphate group between nucleoside triphosphates and monophosphates. Has also ATPase activity. Involved in the late cytoplasmic maturation steps of the 40S ribosomal particles, specifically 18S rRNA maturation. While NMP activity is not required for ribosome maturation, ATPase activity is. Associates transiently with small ribosomal subunit protein uS11. ATP hydrolysis breaks the interaction with uS11. May temporarily remove uS11 from the ribosome to enable a conformational change of the ribosomal RNA that is needed for the final maturation step of the small ribosomal subunit. Its NMP activity may have a role in nuclear energy homeostasis. May be involved in regulation of Cajal body (CB) formation.</text>
</comment>
<evidence type="ECO:0000256" key="8">
    <source>
        <dbReference type="ARBA" id="ARBA00023242"/>
    </source>
</evidence>
<feature type="binding site" evidence="9">
    <location>
        <position position="36"/>
    </location>
    <ligand>
        <name>ATP</name>
        <dbReference type="ChEBI" id="CHEBI:30616"/>
    </ligand>
</feature>
<comment type="caution">
    <text evidence="9">Lacks conserved residue(s) required for the propagation of feature annotation.</text>
</comment>
<evidence type="ECO:0000256" key="7">
    <source>
        <dbReference type="ARBA" id="ARBA00022840"/>
    </source>
</evidence>
<dbReference type="CDD" id="cd00009">
    <property type="entry name" value="AAA"/>
    <property type="match status" value="1"/>
</dbReference>
<comment type="catalytic activity">
    <reaction evidence="9">
        <text>ATP + H2O = ADP + phosphate + H(+)</text>
        <dbReference type="Rhea" id="RHEA:13065"/>
        <dbReference type="ChEBI" id="CHEBI:15377"/>
        <dbReference type="ChEBI" id="CHEBI:15378"/>
        <dbReference type="ChEBI" id="CHEBI:30616"/>
        <dbReference type="ChEBI" id="CHEBI:43474"/>
        <dbReference type="ChEBI" id="CHEBI:456216"/>
    </reaction>
</comment>
<accession>A0A670J0J5</accession>
<comment type="similarity">
    <text evidence="9">Belongs to the adenylate kinase family. AK6 subfamily.</text>
</comment>
<comment type="catalytic activity">
    <reaction evidence="9">
        <text>AMP + ATP = 2 ADP</text>
        <dbReference type="Rhea" id="RHEA:12973"/>
        <dbReference type="ChEBI" id="CHEBI:30616"/>
        <dbReference type="ChEBI" id="CHEBI:456215"/>
        <dbReference type="ChEBI" id="CHEBI:456216"/>
        <dbReference type="EC" id="2.7.4.3"/>
    </reaction>
</comment>
<dbReference type="OMA" id="QCEIFGT"/>
<dbReference type="PANTHER" id="PTHR12595">
    <property type="entry name" value="POS9-ACTIVATING FACTOR FAP7-RELATED"/>
    <property type="match status" value="1"/>
</dbReference>
<protein>
    <recommendedName>
        <fullName evidence="9">Adenylate kinase isoenzyme 6</fullName>
        <shortName evidence="9">AK6</shortName>
        <ecNumber evidence="9">2.7.4.3</ecNumber>
    </recommendedName>
    <alternativeName>
        <fullName evidence="9">Coilin-interacting nuclear ATPase protein</fullName>
    </alternativeName>
    <alternativeName>
        <fullName evidence="9">Dual activity adenylate kinase/ATPase</fullName>
        <shortName evidence="9">AK/ATPase</shortName>
    </alternativeName>
</protein>
<keyword evidence="8 9" id="KW-0539">Nucleus</keyword>
<evidence type="ECO:0000256" key="9">
    <source>
        <dbReference type="HAMAP-Rule" id="MF_03173"/>
    </source>
</evidence>
<keyword evidence="1 9" id="KW-0963">Cytoplasm</keyword>
<evidence type="ECO:0000256" key="2">
    <source>
        <dbReference type="ARBA" id="ARBA00022517"/>
    </source>
</evidence>
<feature type="binding site" evidence="9">
    <location>
        <position position="37"/>
    </location>
    <ligand>
        <name>ATP</name>
        <dbReference type="ChEBI" id="CHEBI:30616"/>
    </ligand>
</feature>
<feature type="binding site" evidence="9">
    <location>
        <position position="34"/>
    </location>
    <ligand>
        <name>ATP</name>
        <dbReference type="ChEBI" id="CHEBI:30616"/>
    </ligand>
</feature>
<dbReference type="Proteomes" id="UP000472272">
    <property type="component" value="Chromosome 11"/>
</dbReference>
<dbReference type="GO" id="GO:0005737">
    <property type="term" value="C:cytoplasm"/>
    <property type="evidence" value="ECO:0007669"/>
    <property type="project" value="UniProtKB-SubCell"/>
</dbReference>
<dbReference type="Pfam" id="PF13238">
    <property type="entry name" value="AAA_18"/>
    <property type="match status" value="1"/>
</dbReference>
<dbReference type="KEGG" id="pmua:114606275"/>
<name>A0A670J0J5_PODMU</name>
<evidence type="ECO:0000313" key="10">
    <source>
        <dbReference type="Ensembl" id="ENSPMRP00000016877.1"/>
    </source>
</evidence>
<dbReference type="CTD" id="102157402"/>
<dbReference type="PANTHER" id="PTHR12595:SF0">
    <property type="entry name" value="ADENYLATE KINASE ISOENZYME 6"/>
    <property type="match status" value="1"/>
</dbReference>
<keyword evidence="3 9" id="KW-0698">rRNA processing</keyword>
<dbReference type="EC" id="2.7.4.3" evidence="9"/>
<keyword evidence="4 9" id="KW-0808">Transferase</keyword>
<sequence>MNTCLRDAFPGTWIVPQANMRRPNILLTGTPGVGKTTLGKEIAARTDFTYINVGDLAKEGELYEGFDEEYGCPILDEDRVVDELEEKMSDGGVIVDYHSCDFFPERWFNIVFVLRTENSVLYNRLESRGYKGKKLQDNLQCEIFQIIYEEAMSSYKEDIVHQLPSNIPEDMENNLDQIIQWIEQWMKDNN</sequence>
<dbReference type="GO" id="GO:0016607">
    <property type="term" value="C:nuclear speck"/>
    <property type="evidence" value="ECO:0007669"/>
    <property type="project" value="Ensembl"/>
</dbReference>
<keyword evidence="11" id="KW-1185">Reference proteome</keyword>
<dbReference type="InterPro" id="IPR027417">
    <property type="entry name" value="P-loop_NTPase"/>
</dbReference>
<dbReference type="SUPFAM" id="SSF52540">
    <property type="entry name" value="P-loop containing nucleoside triphosphate hydrolases"/>
    <property type="match status" value="1"/>
</dbReference>
<dbReference type="HAMAP" id="MF_00039">
    <property type="entry name" value="Adenylate_kinase_AK6"/>
    <property type="match status" value="1"/>
</dbReference>
<dbReference type="GeneID" id="114606275"/>
<comment type="subunit">
    <text evidence="9">Monomer and homodimer. Interacts with small ribosomal subunit protein uS11. Not a structural component of 43S pre-ribosomes, but transiently interacts with them by binding to uS11. Interacts with COIL (via C-terminus).</text>
</comment>
<dbReference type="GO" id="GO:0016887">
    <property type="term" value="F:ATP hydrolysis activity"/>
    <property type="evidence" value="ECO:0007669"/>
    <property type="project" value="UniProtKB-UniRule"/>
</dbReference>
<reference evidence="10" key="3">
    <citation type="submission" date="2025-09" db="UniProtKB">
        <authorList>
            <consortium name="Ensembl"/>
        </authorList>
    </citation>
    <scope>IDENTIFICATION</scope>
</reference>
<keyword evidence="2 9" id="KW-0690">Ribosome biogenesis</keyword>
<keyword evidence="5 9" id="KW-0547">Nucleotide-binding</keyword>
<feature type="binding site" evidence="9">
    <location>
        <position position="35"/>
    </location>
    <ligand>
        <name>ATP</name>
        <dbReference type="ChEBI" id="CHEBI:30616"/>
    </ligand>
</feature>
<dbReference type="RefSeq" id="XP_028604149.1">
    <property type="nucleotide sequence ID" value="XM_028748316.1"/>
</dbReference>
<dbReference type="AlphaFoldDB" id="A0A670J0J5"/>
<feature type="binding site" evidence="9">
    <location>
        <position position="128"/>
    </location>
    <ligand>
        <name>ATP</name>
        <dbReference type="ChEBI" id="CHEBI:30616"/>
    </ligand>
</feature>